<dbReference type="AlphaFoldDB" id="A0A3G6MXW3"/>
<evidence type="ECO:0000313" key="1">
    <source>
        <dbReference type="EMBL" id="AZA60087.1"/>
    </source>
</evidence>
<sequence>MKINYDVEKILVQQAVSATINLDNRYDYSVLLDFYLTIGNEFYLEINFRNINLQDIEILNLLCKKPVININSQYFIENNYDIKQIAVYIMELTEPMAKWKCFTNPKGEFWDIK</sequence>
<name>A0A3G6MXW3_9FLAO</name>
<dbReference type="Proteomes" id="UP000269076">
    <property type="component" value="Chromosome"/>
</dbReference>
<evidence type="ECO:0000313" key="2">
    <source>
        <dbReference type="Proteomes" id="UP000269076"/>
    </source>
</evidence>
<gene>
    <name evidence="1" type="ORF">EG340_03100</name>
</gene>
<accession>A0A3G6MXW3</accession>
<dbReference type="EMBL" id="CP033928">
    <property type="protein sequence ID" value="AZA60087.1"/>
    <property type="molecule type" value="Genomic_DNA"/>
</dbReference>
<proteinExistence type="predicted"/>
<reference evidence="1 2" key="1">
    <citation type="submission" date="2018-11" db="EMBL/GenBank/DDBJ databases">
        <title>Proposal to divide the Flavobacteriaceae and reorganize its genera based on Amino Acid Identity values calculated from whole genome sequences.</title>
        <authorList>
            <person name="Nicholson A.C."/>
            <person name="Gulvik C.A."/>
            <person name="Whitney A.M."/>
            <person name="Humrighouse B.W."/>
            <person name="Bell M."/>
            <person name="Holmes B."/>
            <person name="Steigerwalt A."/>
            <person name="Villarma A."/>
            <person name="Sheth M."/>
            <person name="Batra D."/>
            <person name="Pryor J."/>
            <person name="Bernardet J.-F."/>
            <person name="Hugo C."/>
            <person name="Kampfer P."/>
            <person name="Newman J."/>
            <person name="Mcquiston J.R."/>
        </authorList>
    </citation>
    <scope>NUCLEOTIDE SEQUENCE [LARGE SCALE GENOMIC DNA]</scope>
    <source>
        <strain evidence="1 2">G0211</strain>
    </source>
</reference>
<dbReference type="RefSeq" id="WP_123885174.1">
    <property type="nucleotide sequence ID" value="NZ_CP033928.1"/>
</dbReference>
<protein>
    <submittedName>
        <fullName evidence="1">Uncharacterized protein</fullName>
    </submittedName>
</protein>
<organism evidence="1 2">
    <name type="scientific">Chryseobacterium indoltheticum</name>
    <dbReference type="NCBI Taxonomy" id="254"/>
    <lineage>
        <taxon>Bacteria</taxon>
        <taxon>Pseudomonadati</taxon>
        <taxon>Bacteroidota</taxon>
        <taxon>Flavobacteriia</taxon>
        <taxon>Flavobacteriales</taxon>
        <taxon>Weeksellaceae</taxon>
        <taxon>Chryseobacterium group</taxon>
        <taxon>Chryseobacterium</taxon>
    </lineage>
</organism>